<dbReference type="Proteomes" id="UP000427281">
    <property type="component" value="Chromosome"/>
</dbReference>
<dbReference type="EMBL" id="CP043930">
    <property type="protein sequence ID" value="QGQ25539.1"/>
    <property type="molecule type" value="Genomic_DNA"/>
</dbReference>
<gene>
    <name evidence="4" type="ORF">F1728_23895</name>
</gene>
<dbReference type="PROSITE" id="PS01031">
    <property type="entry name" value="SHSP"/>
    <property type="match status" value="1"/>
</dbReference>
<dbReference type="InterPro" id="IPR008978">
    <property type="entry name" value="HSP20-like_chaperone"/>
</dbReference>
<feature type="domain" description="SHSP" evidence="3">
    <location>
        <begin position="44"/>
        <end position="149"/>
    </location>
</feature>
<evidence type="ECO:0000256" key="1">
    <source>
        <dbReference type="PROSITE-ProRule" id="PRU00285"/>
    </source>
</evidence>
<evidence type="ECO:0000313" key="4">
    <source>
        <dbReference type="EMBL" id="QGQ25539.1"/>
    </source>
</evidence>
<dbReference type="Gene3D" id="2.60.40.790">
    <property type="match status" value="1"/>
</dbReference>
<accession>A0A6I6AM79</accession>
<dbReference type="AlphaFoldDB" id="A0A6I6AM79"/>
<comment type="similarity">
    <text evidence="1 2">Belongs to the small heat shock protein (HSP20) family.</text>
</comment>
<name>A0A6I6AM79_9PLAN</name>
<dbReference type="Pfam" id="PF00011">
    <property type="entry name" value="HSP20"/>
    <property type="match status" value="1"/>
</dbReference>
<keyword evidence="5" id="KW-1185">Reference proteome</keyword>
<sequence>MYYRESTGALMSQLPWKPIRVRNIEQQIDQAFDDLLHGQWGICGPSGGWQPEIDIYETPDSYFVEADIPGVPTDEIHIEVTPHSLSISGWRQSGCVEKSAQGVCIERRKGSFFRRFPLEHAVDPHRVERENKAGTLTLRIPKQKLKQQP</sequence>
<dbReference type="InterPro" id="IPR031107">
    <property type="entry name" value="Small_HSP"/>
</dbReference>
<organism evidence="4 5">
    <name type="scientific">Gimesia benthica</name>
    <dbReference type="NCBI Taxonomy" id="2608982"/>
    <lineage>
        <taxon>Bacteria</taxon>
        <taxon>Pseudomonadati</taxon>
        <taxon>Planctomycetota</taxon>
        <taxon>Planctomycetia</taxon>
        <taxon>Planctomycetales</taxon>
        <taxon>Planctomycetaceae</taxon>
        <taxon>Gimesia</taxon>
    </lineage>
</organism>
<dbReference type="KEGG" id="gim:F1728_23895"/>
<dbReference type="SUPFAM" id="SSF49764">
    <property type="entry name" value="HSP20-like chaperones"/>
    <property type="match status" value="1"/>
</dbReference>
<proteinExistence type="inferred from homology"/>
<evidence type="ECO:0000256" key="2">
    <source>
        <dbReference type="RuleBase" id="RU003616"/>
    </source>
</evidence>
<evidence type="ECO:0000259" key="3">
    <source>
        <dbReference type="PROSITE" id="PS01031"/>
    </source>
</evidence>
<protein>
    <submittedName>
        <fullName evidence="4">Hsp20/alpha crystallin family protein</fullName>
    </submittedName>
</protein>
<evidence type="ECO:0000313" key="5">
    <source>
        <dbReference type="Proteomes" id="UP000427281"/>
    </source>
</evidence>
<dbReference type="InterPro" id="IPR002068">
    <property type="entry name" value="A-crystallin/Hsp20_dom"/>
</dbReference>
<dbReference type="CDD" id="cd06464">
    <property type="entry name" value="ACD_sHsps-like"/>
    <property type="match status" value="1"/>
</dbReference>
<dbReference type="PANTHER" id="PTHR11527">
    <property type="entry name" value="HEAT-SHOCK PROTEIN 20 FAMILY MEMBER"/>
    <property type="match status" value="1"/>
</dbReference>
<reference evidence="4 5" key="1">
    <citation type="submission" date="2019-09" db="EMBL/GenBank/DDBJ databases">
        <title>Gimesia benthica sp. nov., a novel bacterium isolated from deep-sea water of the Northwest Indian Ocean.</title>
        <authorList>
            <person name="Dai X."/>
        </authorList>
    </citation>
    <scope>NUCLEOTIDE SEQUENCE [LARGE SCALE GENOMIC DNA]</scope>
    <source>
        <strain evidence="4 5">E7</strain>
    </source>
</reference>